<keyword evidence="1" id="KW-0732">Signal</keyword>
<proteinExistence type="predicted"/>
<gene>
    <name evidence="4" type="ORF">PN838_21115</name>
</gene>
<dbReference type="Proteomes" id="UP001528411">
    <property type="component" value="Unassembled WGS sequence"/>
</dbReference>
<feature type="domain" description="Porphyranase beta-sandwich" evidence="3">
    <location>
        <begin position="569"/>
        <end position="673"/>
    </location>
</feature>
<dbReference type="Pfam" id="PF18206">
    <property type="entry name" value="Porphyrn_cat_1"/>
    <property type="match status" value="1"/>
</dbReference>
<dbReference type="Pfam" id="PF18040">
    <property type="entry name" value="BPA_C"/>
    <property type="match status" value="1"/>
</dbReference>
<dbReference type="CDD" id="cd21510">
    <property type="entry name" value="agarase_cat"/>
    <property type="match status" value="1"/>
</dbReference>
<dbReference type="SUPFAM" id="SSF51445">
    <property type="entry name" value="(Trans)glycosidases"/>
    <property type="match status" value="1"/>
</dbReference>
<organism evidence="4 5">
    <name type="scientific">Psychrosphaera algicola</name>
    <dbReference type="NCBI Taxonomy" id="3023714"/>
    <lineage>
        <taxon>Bacteria</taxon>
        <taxon>Pseudomonadati</taxon>
        <taxon>Pseudomonadota</taxon>
        <taxon>Gammaproteobacteria</taxon>
        <taxon>Alteromonadales</taxon>
        <taxon>Pseudoalteromonadaceae</taxon>
        <taxon>Psychrosphaera</taxon>
    </lineage>
</organism>
<dbReference type="InterPro" id="IPR040527">
    <property type="entry name" value="Beta-sand_Porphyrn"/>
</dbReference>
<name>A0ABT5FHW0_9GAMM</name>
<dbReference type="PROSITE" id="PS51257">
    <property type="entry name" value="PROKAR_LIPOPROTEIN"/>
    <property type="match status" value="1"/>
</dbReference>
<evidence type="ECO:0000259" key="3">
    <source>
        <dbReference type="Pfam" id="PF18206"/>
    </source>
</evidence>
<feature type="domain" description="Beta-porphyranase A C-terminal" evidence="2">
    <location>
        <begin position="686"/>
        <end position="735"/>
    </location>
</feature>
<evidence type="ECO:0000259" key="2">
    <source>
        <dbReference type="Pfam" id="PF18040"/>
    </source>
</evidence>
<dbReference type="InterPro" id="IPR017853">
    <property type="entry name" value="GH"/>
</dbReference>
<evidence type="ECO:0000313" key="4">
    <source>
        <dbReference type="EMBL" id="MDC2890785.1"/>
    </source>
</evidence>
<accession>A0ABT5FHW0</accession>
<dbReference type="Gene3D" id="2.60.120.1200">
    <property type="match status" value="1"/>
</dbReference>
<dbReference type="EMBL" id="JAQOMS010000002">
    <property type="protein sequence ID" value="MDC2890785.1"/>
    <property type="molecule type" value="Genomic_DNA"/>
</dbReference>
<dbReference type="RefSeq" id="WP_272181881.1">
    <property type="nucleotide sequence ID" value="NZ_JAQOMS010000002.1"/>
</dbReference>
<evidence type="ECO:0000256" key="1">
    <source>
        <dbReference type="SAM" id="SignalP"/>
    </source>
</evidence>
<keyword evidence="5" id="KW-1185">Reference proteome</keyword>
<evidence type="ECO:0000313" key="5">
    <source>
        <dbReference type="Proteomes" id="UP001528411"/>
    </source>
</evidence>
<reference evidence="4 5" key="1">
    <citation type="submission" date="2023-01" db="EMBL/GenBank/DDBJ databases">
        <title>Psychrosphaera sp. nov., isolated from marine algae.</title>
        <authorList>
            <person name="Bayburt H."/>
            <person name="Choi B.J."/>
            <person name="Kim J.M."/>
            <person name="Choi D.G."/>
            <person name="Jeon C.O."/>
        </authorList>
    </citation>
    <scope>NUCLEOTIDE SEQUENCE [LARGE SCALE GENOMIC DNA]</scope>
    <source>
        <strain evidence="4 5">G1-22</strain>
    </source>
</reference>
<comment type="caution">
    <text evidence="4">The sequence shown here is derived from an EMBL/GenBank/DDBJ whole genome shotgun (WGS) entry which is preliminary data.</text>
</comment>
<sequence>MNNLNKKIWHCLLPLIFTCSILSGCGSSSESTPDPDPIAQVDTTPDAFVFPAVVAAEPATTVSSSVVTVTGLTASAAISITGGEYAISGGALTSTAGEISNGQTVNIQLTSSELFATTSSATLTIGGVSATFQVTTKAAPASNVQVDINFDTKHVVGGIDTFDRKKFITIHADVTENDWNGGDVHSRNAPNADADVMTNFLEGYDVYLGRNTGAIGWQLSRLKEDASRPGLVDEAQATTFGNDTKWSYSNSSTQKSKNIRAHEHRATDMIIGAQQHPYWPEGTLTGQGWAFSQTDSADEPLGTATGHYMGQFLAKYFDQNPNDARFGQIKPKFVEVMNEPLYDLTTVRSGSDLVPPADIFKFHNTVANEIRKTNSDVLIGGYTVAFPDFDKDNFSRWEQRDKQFIDIAGDNMDFYSIHLYDFPAHQNREKYRKGSNLEATFDLMEQYTQMTLGEVKPFIVSEYGAAIHSMFNQGWSPHRNTLQLRAINSMLMAFLERPNLILKTIPFNVVKAEWGRTTVPYGPRLMVQKFEREGAGAGDEWVYSDLVMFYQLWSDVKGTRIDTHSSDPDVLVDSYVDDNTSYVILNSLEFDDVEIDLNTFGLASNNVTAVEIKHLKTTDAADVASVLETTTLNELPQSVVLGSEATMIIKTTWSDVIAQTECNNEAKYYGDKVTVEIEKNTSITSNINDVVLGEQGEAILRIGLARDHGKSLSPVVTINGTTVTVPNDFRGYDQKMGVT</sequence>
<evidence type="ECO:0008006" key="6">
    <source>
        <dbReference type="Google" id="ProtNLM"/>
    </source>
</evidence>
<feature type="chain" id="PRO_5045288967" description="Agarase" evidence="1">
    <location>
        <begin position="24"/>
        <end position="739"/>
    </location>
</feature>
<feature type="signal peptide" evidence="1">
    <location>
        <begin position="1"/>
        <end position="23"/>
    </location>
</feature>
<protein>
    <recommendedName>
        <fullName evidence="6">Agarase</fullName>
    </recommendedName>
</protein>
<dbReference type="InterPro" id="IPR041224">
    <property type="entry name" value="BPA_C"/>
</dbReference>
<dbReference type="Gene3D" id="3.20.20.80">
    <property type="entry name" value="Glycosidases"/>
    <property type="match status" value="1"/>
</dbReference>